<dbReference type="Pfam" id="PF01522">
    <property type="entry name" value="Polysacc_deac_1"/>
    <property type="match status" value="1"/>
</dbReference>
<gene>
    <name evidence="4" type="ORF">A3E46_02605</name>
</gene>
<accession>A0A1F8B2C8</accession>
<dbReference type="InterPro" id="IPR051398">
    <property type="entry name" value="Polysacch_Deacetylase"/>
</dbReference>
<proteinExistence type="predicted"/>
<evidence type="ECO:0000313" key="4">
    <source>
        <dbReference type="EMBL" id="OGM57625.1"/>
    </source>
</evidence>
<dbReference type="Proteomes" id="UP000178313">
    <property type="component" value="Unassembled WGS sequence"/>
</dbReference>
<dbReference type="GO" id="GO:0005576">
    <property type="term" value="C:extracellular region"/>
    <property type="evidence" value="ECO:0007669"/>
    <property type="project" value="UniProtKB-SubCell"/>
</dbReference>
<dbReference type="GO" id="GO:0016810">
    <property type="term" value="F:hydrolase activity, acting on carbon-nitrogen (but not peptide) bonds"/>
    <property type="evidence" value="ECO:0007669"/>
    <property type="project" value="InterPro"/>
</dbReference>
<dbReference type="InterPro" id="IPR011330">
    <property type="entry name" value="Glyco_hydro/deAcase_b/a-brl"/>
</dbReference>
<sequence length="211" mass="24340">MFSPTFSIDDGHPLDLKVAGILAKKGYKAIFYIPIKNSEGLLTLNKKQILFLSKHFEIGSHTYNHVVLTDLSPKKIEKEIVMGKEALEDIIGKEVTSFCPPRGKYNQEVLDITEKLGITDVRSARIVNFHKSVKAGLWHPNLHLYPHPLIKDLINCLKYLDPLSFSVRLEYRKLKHLELIKVFKKAKFSPHFWLHSWEIDKLGLWNIVNSL</sequence>
<organism evidence="4 5">
    <name type="scientific">Candidatus Woesebacteria bacterium RIFCSPHIGHO2_12_FULL_46_16</name>
    <dbReference type="NCBI Taxonomy" id="1802513"/>
    <lineage>
        <taxon>Bacteria</taxon>
        <taxon>Candidatus Woeseibacteriota</taxon>
    </lineage>
</organism>
<protein>
    <recommendedName>
        <fullName evidence="3">NodB homology domain-containing protein</fullName>
    </recommendedName>
</protein>
<dbReference type="CDD" id="cd10967">
    <property type="entry name" value="CE4_GLA_like_6s"/>
    <property type="match status" value="1"/>
</dbReference>
<dbReference type="Gene3D" id="3.20.20.370">
    <property type="entry name" value="Glycoside hydrolase/deacetylase"/>
    <property type="match status" value="1"/>
</dbReference>
<evidence type="ECO:0000259" key="3">
    <source>
        <dbReference type="PROSITE" id="PS51677"/>
    </source>
</evidence>
<dbReference type="PANTHER" id="PTHR34216">
    <property type="match status" value="1"/>
</dbReference>
<evidence type="ECO:0000256" key="2">
    <source>
        <dbReference type="ARBA" id="ARBA00022729"/>
    </source>
</evidence>
<dbReference type="PROSITE" id="PS51677">
    <property type="entry name" value="NODB"/>
    <property type="match status" value="1"/>
</dbReference>
<name>A0A1F8B2C8_9BACT</name>
<evidence type="ECO:0000256" key="1">
    <source>
        <dbReference type="ARBA" id="ARBA00004613"/>
    </source>
</evidence>
<dbReference type="PANTHER" id="PTHR34216:SF3">
    <property type="entry name" value="POLY-BETA-1,6-N-ACETYL-D-GLUCOSAMINE N-DEACETYLASE"/>
    <property type="match status" value="1"/>
</dbReference>
<keyword evidence="2" id="KW-0732">Signal</keyword>
<dbReference type="AlphaFoldDB" id="A0A1F8B2C8"/>
<dbReference type="InterPro" id="IPR002509">
    <property type="entry name" value="NODB_dom"/>
</dbReference>
<dbReference type="STRING" id="1802513.A3E46_02605"/>
<dbReference type="GO" id="GO:0005975">
    <property type="term" value="P:carbohydrate metabolic process"/>
    <property type="evidence" value="ECO:0007669"/>
    <property type="project" value="InterPro"/>
</dbReference>
<reference evidence="4 5" key="1">
    <citation type="journal article" date="2016" name="Nat. Commun.">
        <title>Thousands of microbial genomes shed light on interconnected biogeochemical processes in an aquifer system.</title>
        <authorList>
            <person name="Anantharaman K."/>
            <person name="Brown C.T."/>
            <person name="Hug L.A."/>
            <person name="Sharon I."/>
            <person name="Castelle C.J."/>
            <person name="Probst A.J."/>
            <person name="Thomas B.C."/>
            <person name="Singh A."/>
            <person name="Wilkins M.J."/>
            <person name="Karaoz U."/>
            <person name="Brodie E.L."/>
            <person name="Williams K.H."/>
            <person name="Hubbard S.S."/>
            <person name="Banfield J.F."/>
        </authorList>
    </citation>
    <scope>NUCLEOTIDE SEQUENCE [LARGE SCALE GENOMIC DNA]</scope>
</reference>
<dbReference type="SUPFAM" id="SSF88713">
    <property type="entry name" value="Glycoside hydrolase/deacetylase"/>
    <property type="match status" value="1"/>
</dbReference>
<dbReference type="EMBL" id="MGGZ01000006">
    <property type="protein sequence ID" value="OGM57625.1"/>
    <property type="molecule type" value="Genomic_DNA"/>
</dbReference>
<comment type="subcellular location">
    <subcellularLocation>
        <location evidence="1">Secreted</location>
    </subcellularLocation>
</comment>
<evidence type="ECO:0000313" key="5">
    <source>
        <dbReference type="Proteomes" id="UP000178313"/>
    </source>
</evidence>
<comment type="caution">
    <text evidence="4">The sequence shown here is derived from an EMBL/GenBank/DDBJ whole genome shotgun (WGS) entry which is preliminary data.</text>
</comment>
<feature type="domain" description="NodB homology" evidence="3">
    <location>
        <begin position="1"/>
        <end position="211"/>
    </location>
</feature>